<feature type="transmembrane region" description="Helical" evidence="1">
    <location>
        <begin position="125"/>
        <end position="142"/>
    </location>
</feature>
<comment type="caution">
    <text evidence="2">The sequence shown here is derived from an EMBL/GenBank/DDBJ whole genome shotgun (WGS) entry which is preliminary data.</text>
</comment>
<organism evidence="2 3">
    <name type="scientific">Amycolatopsis endophytica</name>
    <dbReference type="NCBI Taxonomy" id="860233"/>
    <lineage>
        <taxon>Bacteria</taxon>
        <taxon>Bacillati</taxon>
        <taxon>Actinomycetota</taxon>
        <taxon>Actinomycetes</taxon>
        <taxon>Pseudonocardiales</taxon>
        <taxon>Pseudonocardiaceae</taxon>
        <taxon>Amycolatopsis</taxon>
    </lineage>
</organism>
<dbReference type="Proteomes" id="UP000549616">
    <property type="component" value="Unassembled WGS sequence"/>
</dbReference>
<keyword evidence="1" id="KW-1133">Transmembrane helix</keyword>
<evidence type="ECO:0000313" key="2">
    <source>
        <dbReference type="EMBL" id="NYI93053.1"/>
    </source>
</evidence>
<evidence type="ECO:0000256" key="1">
    <source>
        <dbReference type="SAM" id="Phobius"/>
    </source>
</evidence>
<feature type="transmembrane region" description="Helical" evidence="1">
    <location>
        <begin position="73"/>
        <end position="92"/>
    </location>
</feature>
<feature type="transmembrane region" description="Helical" evidence="1">
    <location>
        <begin position="98"/>
        <end position="118"/>
    </location>
</feature>
<name>A0A853BCF1_9PSEU</name>
<dbReference type="RefSeq" id="WP_179777290.1">
    <property type="nucleotide sequence ID" value="NZ_JACCFK010000002.1"/>
</dbReference>
<keyword evidence="1" id="KW-0472">Membrane</keyword>
<dbReference type="EMBL" id="JACCFK010000002">
    <property type="protein sequence ID" value="NYI93053.1"/>
    <property type="molecule type" value="Genomic_DNA"/>
</dbReference>
<sequence>MSEQALLGRVLAAIRIVLLGVTAVLQASMSAAYLFGNRSFYEPRWLAETAFAALALVLVVAAGWILRGRRVPPGVALPAAGVVLIASATATATTPGEWYLHARHWAFGLTGWHLLVLLLERTRPVLAAFAGHAAIGTTQFLLVVPLNRVSLGETAIAIVSVLGFQIAVGLIVQMVMRRLRAMAATVTERDRAATRAALAEQWELDQRFRAAEQFGSVLPLLAGLADGALDPRADDVRHQCALAAARLRLLFAENDDVPDPLVHEVAAAVDIAERRGVAVSFAVSGDVVPVPTAVRRMLAEPVLTALSAARTRARVSLLRTAEEVRLAVIADSAVTTGSPSRSPDVEVTSDTLGDRTRMEARWQVTS</sequence>
<keyword evidence="1" id="KW-0812">Transmembrane</keyword>
<keyword evidence="3" id="KW-1185">Reference proteome</keyword>
<reference evidence="2 3" key="1">
    <citation type="submission" date="2020-07" db="EMBL/GenBank/DDBJ databases">
        <title>Sequencing the genomes of 1000 actinobacteria strains.</title>
        <authorList>
            <person name="Klenk H.-P."/>
        </authorList>
    </citation>
    <scope>NUCLEOTIDE SEQUENCE [LARGE SCALE GENOMIC DNA]</scope>
    <source>
        <strain evidence="2 3">DSM 104006</strain>
    </source>
</reference>
<feature type="transmembrane region" description="Helical" evidence="1">
    <location>
        <begin position="45"/>
        <end position="66"/>
    </location>
</feature>
<evidence type="ECO:0008006" key="4">
    <source>
        <dbReference type="Google" id="ProtNLM"/>
    </source>
</evidence>
<feature type="transmembrane region" description="Helical" evidence="1">
    <location>
        <begin position="154"/>
        <end position="172"/>
    </location>
</feature>
<protein>
    <recommendedName>
        <fullName evidence="4">Histidine kinase</fullName>
    </recommendedName>
</protein>
<dbReference type="AlphaFoldDB" id="A0A853BCF1"/>
<feature type="transmembrane region" description="Helical" evidence="1">
    <location>
        <begin position="12"/>
        <end position="33"/>
    </location>
</feature>
<proteinExistence type="predicted"/>
<gene>
    <name evidence="2" type="ORF">HNR02_006428</name>
</gene>
<accession>A0A853BCF1</accession>
<evidence type="ECO:0000313" key="3">
    <source>
        <dbReference type="Proteomes" id="UP000549616"/>
    </source>
</evidence>